<evidence type="ECO:0000256" key="3">
    <source>
        <dbReference type="ARBA" id="ARBA00023274"/>
    </source>
</evidence>
<dbReference type="GO" id="GO:0005840">
    <property type="term" value="C:ribosome"/>
    <property type="evidence" value="ECO:0007669"/>
    <property type="project" value="UniProtKB-KW"/>
</dbReference>
<evidence type="ECO:0000256" key="5">
    <source>
        <dbReference type="RuleBase" id="RU003477"/>
    </source>
</evidence>
<dbReference type="PROSITE" id="PS01108">
    <property type="entry name" value="RIBOSOMAL_L24"/>
    <property type="match status" value="1"/>
</dbReference>
<dbReference type="InterPro" id="IPR057264">
    <property type="entry name" value="Ribosomal_uL24_C"/>
</dbReference>
<reference evidence="7" key="1">
    <citation type="submission" date="2019-07" db="EMBL/GenBank/DDBJ databases">
        <authorList>
            <person name="Zhang J."/>
            <person name="Liu T."/>
        </authorList>
    </citation>
    <scope>NUCLEOTIDE SEQUENCE</scope>
</reference>
<keyword evidence="3 5" id="KW-0687">Ribonucleoprotein</keyword>
<dbReference type="Pfam" id="PF00467">
    <property type="entry name" value="KOW"/>
    <property type="match status" value="1"/>
</dbReference>
<dbReference type="Pfam" id="PF17136">
    <property type="entry name" value="ribosomal_L24"/>
    <property type="match status" value="1"/>
</dbReference>
<dbReference type="EMBL" id="MN240357">
    <property type="protein sequence ID" value="QVY58216.1"/>
    <property type="molecule type" value="Genomic_DNA"/>
</dbReference>
<dbReference type="NCBIfam" id="TIGR01079">
    <property type="entry name" value="rplX_bact"/>
    <property type="match status" value="1"/>
</dbReference>
<name>A0A8E7UER6_9FLOR</name>
<accession>A0A8E7UER6</accession>
<protein>
    <recommendedName>
        <fullName evidence="4">50S ribosomal protein L24, chloroplastic</fullName>
    </recommendedName>
</protein>
<dbReference type="GO" id="GO:0003723">
    <property type="term" value="F:RNA binding"/>
    <property type="evidence" value="ECO:0007669"/>
    <property type="project" value="InterPro"/>
</dbReference>
<dbReference type="InterPro" id="IPR041988">
    <property type="entry name" value="Ribosomal_uL24_KOW"/>
</dbReference>
<dbReference type="SMART" id="SM00739">
    <property type="entry name" value="KOW"/>
    <property type="match status" value="1"/>
</dbReference>
<dbReference type="PANTHER" id="PTHR12903">
    <property type="entry name" value="MITOCHONDRIAL RIBOSOMAL PROTEIN L24"/>
    <property type="match status" value="1"/>
</dbReference>
<evidence type="ECO:0000313" key="7">
    <source>
        <dbReference type="EMBL" id="QVY58216.1"/>
    </source>
</evidence>
<dbReference type="InterPro" id="IPR003256">
    <property type="entry name" value="Ribosomal_uL24"/>
</dbReference>
<evidence type="ECO:0000256" key="1">
    <source>
        <dbReference type="ARBA" id="ARBA00010618"/>
    </source>
</evidence>
<dbReference type="AlphaFoldDB" id="A0A8E7UER6"/>
<geneLocation type="plastid" evidence="7"/>
<proteinExistence type="inferred from homology"/>
<keyword evidence="7" id="KW-0934">Plastid</keyword>
<dbReference type="InterPro" id="IPR005825">
    <property type="entry name" value="Ribosomal_uL24_CS"/>
</dbReference>
<sequence length="109" mass="12499">MKKIRQKLHIKKGDNIKIISGAHKGKIGTITKVIYKKQQVIIKNINMQTKHMQAKQKGDTGQIVQFEAPIHSSNVMLYSAKHKIASRYKHSKTINNLKTRILIKTNEII</sequence>
<dbReference type="GO" id="GO:0006412">
    <property type="term" value="P:translation"/>
    <property type="evidence" value="ECO:0007669"/>
    <property type="project" value="InterPro"/>
</dbReference>
<organism evidence="7">
    <name type="scientific">Eucheuma denticulatum</name>
    <dbReference type="NCBI Taxonomy" id="305493"/>
    <lineage>
        <taxon>Eukaryota</taxon>
        <taxon>Rhodophyta</taxon>
        <taxon>Florideophyceae</taxon>
        <taxon>Rhodymeniophycidae</taxon>
        <taxon>Gigartinales</taxon>
        <taxon>Solieriaceae</taxon>
        <taxon>Eucheuma</taxon>
    </lineage>
</organism>
<dbReference type="CDD" id="cd06089">
    <property type="entry name" value="KOW_RPL26"/>
    <property type="match status" value="1"/>
</dbReference>
<gene>
    <name evidence="7" type="primary">rpl24</name>
</gene>
<dbReference type="GO" id="GO:0003735">
    <property type="term" value="F:structural constituent of ribosome"/>
    <property type="evidence" value="ECO:0007669"/>
    <property type="project" value="InterPro"/>
</dbReference>
<feature type="domain" description="KOW" evidence="6">
    <location>
        <begin position="9"/>
        <end position="36"/>
    </location>
</feature>
<dbReference type="InterPro" id="IPR005824">
    <property type="entry name" value="KOW"/>
</dbReference>
<reference evidence="7" key="2">
    <citation type="journal article" date="2021" name="Genomics">
        <title>Comparative analysis of mitochondrial genomes of Nirvanini and Evacanthini (Hemiptera: Cicadellidae) reveals an explicit evolutionary relationship.</title>
        <authorList>
            <person name="Du Y."/>
            <person name="Liang Z."/>
            <person name="Dietrich C.H."/>
            <person name="Dai W."/>
        </authorList>
    </citation>
    <scope>NUCLEOTIDE SEQUENCE</scope>
</reference>
<evidence type="ECO:0000259" key="6">
    <source>
        <dbReference type="SMART" id="SM00739"/>
    </source>
</evidence>
<keyword evidence="2 5" id="KW-0689">Ribosomal protein</keyword>
<dbReference type="GO" id="GO:1990904">
    <property type="term" value="C:ribonucleoprotein complex"/>
    <property type="evidence" value="ECO:0007669"/>
    <property type="project" value="UniProtKB-KW"/>
</dbReference>
<comment type="similarity">
    <text evidence="1 5">Belongs to the universal ribosomal protein uL24 family.</text>
</comment>
<evidence type="ECO:0000256" key="4">
    <source>
        <dbReference type="ARBA" id="ARBA00035361"/>
    </source>
</evidence>
<evidence type="ECO:0000256" key="2">
    <source>
        <dbReference type="ARBA" id="ARBA00022980"/>
    </source>
</evidence>
<dbReference type="HAMAP" id="MF_01326_B">
    <property type="entry name" value="Ribosomal_uL24_B"/>
    <property type="match status" value="1"/>
</dbReference>